<dbReference type="InParanoid" id="A0A151Z7R5"/>
<dbReference type="OrthoDB" id="8068875at2759"/>
<name>A0A151Z7R5_TIELA</name>
<keyword evidence="4" id="KW-0808">Transferase</keyword>
<dbReference type="InterPro" id="IPR035983">
    <property type="entry name" value="Hect_E3_ubiquitin_ligase"/>
</dbReference>
<keyword evidence="12" id="KW-1185">Reference proteome</keyword>
<dbReference type="SUPFAM" id="SSF81296">
    <property type="entry name" value="E set domains"/>
    <property type="match status" value="2"/>
</dbReference>
<feature type="repeat" description="Filamin" evidence="6">
    <location>
        <begin position="503"/>
        <end position="543"/>
    </location>
</feature>
<evidence type="ECO:0000256" key="9">
    <source>
        <dbReference type="SAM" id="Phobius"/>
    </source>
</evidence>
<dbReference type="Gene3D" id="3.30.2410.10">
    <property type="entry name" value="Hect, E3 ligase catalytic domain"/>
    <property type="match status" value="1"/>
</dbReference>
<dbReference type="Gene3D" id="3.90.1750.10">
    <property type="entry name" value="Hect, E3 ligase catalytic domains"/>
    <property type="match status" value="1"/>
</dbReference>
<evidence type="ECO:0000256" key="1">
    <source>
        <dbReference type="ARBA" id="ARBA00000885"/>
    </source>
</evidence>
<evidence type="ECO:0000256" key="6">
    <source>
        <dbReference type="PROSITE-ProRule" id="PRU00087"/>
    </source>
</evidence>
<comment type="caution">
    <text evidence="11">The sequence shown here is derived from an EMBL/GenBank/DDBJ whole genome shotgun (WGS) entry which is preliminary data.</text>
</comment>
<dbReference type="GO" id="GO:0005737">
    <property type="term" value="C:cytoplasm"/>
    <property type="evidence" value="ECO:0007669"/>
    <property type="project" value="TreeGrafter"/>
</dbReference>
<evidence type="ECO:0000256" key="5">
    <source>
        <dbReference type="ARBA" id="ARBA00022786"/>
    </source>
</evidence>
<evidence type="ECO:0000256" key="3">
    <source>
        <dbReference type="ARBA" id="ARBA00012485"/>
    </source>
</evidence>
<feature type="transmembrane region" description="Helical" evidence="9">
    <location>
        <begin position="22"/>
        <end position="43"/>
    </location>
</feature>
<feature type="repeat" description="Filamin" evidence="6">
    <location>
        <begin position="125"/>
        <end position="222"/>
    </location>
</feature>
<dbReference type="GO" id="GO:0006511">
    <property type="term" value="P:ubiquitin-dependent protein catabolic process"/>
    <property type="evidence" value="ECO:0007669"/>
    <property type="project" value="TreeGrafter"/>
</dbReference>
<dbReference type="GO" id="GO:0016874">
    <property type="term" value="F:ligase activity"/>
    <property type="evidence" value="ECO:0007669"/>
    <property type="project" value="UniProtKB-KW"/>
</dbReference>
<feature type="active site" description="Glycyl thioester intermediate" evidence="7">
    <location>
        <position position="1037"/>
    </location>
</feature>
<evidence type="ECO:0000313" key="11">
    <source>
        <dbReference type="EMBL" id="KYQ89975.1"/>
    </source>
</evidence>
<comment type="catalytic activity">
    <reaction evidence="1">
        <text>S-ubiquitinyl-[E2 ubiquitin-conjugating enzyme]-L-cysteine + [acceptor protein]-L-lysine = [E2 ubiquitin-conjugating enzyme]-L-cysteine + N(6)-ubiquitinyl-[acceptor protein]-L-lysine.</text>
        <dbReference type="EC" id="2.3.2.26"/>
    </reaction>
</comment>
<dbReference type="AlphaFoldDB" id="A0A151Z7R5"/>
<keyword evidence="9" id="KW-0472">Membrane</keyword>
<dbReference type="Proteomes" id="UP000076078">
    <property type="component" value="Unassembled WGS sequence"/>
</dbReference>
<evidence type="ECO:0000313" key="12">
    <source>
        <dbReference type="Proteomes" id="UP000076078"/>
    </source>
</evidence>
<keyword evidence="11" id="KW-0436">Ligase</keyword>
<protein>
    <recommendedName>
        <fullName evidence="3">HECT-type E3 ubiquitin transferase</fullName>
        <ecNumber evidence="3">2.3.2.26</ecNumber>
    </recommendedName>
</protein>
<evidence type="ECO:0000256" key="8">
    <source>
        <dbReference type="SAM" id="MobiDB-lite"/>
    </source>
</evidence>
<evidence type="ECO:0000256" key="7">
    <source>
        <dbReference type="PROSITE-ProRule" id="PRU00104"/>
    </source>
</evidence>
<dbReference type="InterPro" id="IPR013783">
    <property type="entry name" value="Ig-like_fold"/>
</dbReference>
<gene>
    <name evidence="11" type="ORF">DLAC_08545</name>
</gene>
<dbReference type="PROSITE" id="PS50237">
    <property type="entry name" value="HECT"/>
    <property type="match status" value="1"/>
</dbReference>
<reference evidence="11 12" key="1">
    <citation type="submission" date="2015-12" db="EMBL/GenBank/DDBJ databases">
        <title>Dictyostelia acquired genes for synthesis and detection of signals that induce cell-type specialization by lateral gene transfer from prokaryotes.</title>
        <authorList>
            <person name="Gloeckner G."/>
            <person name="Schaap P."/>
        </authorList>
    </citation>
    <scope>NUCLEOTIDE SEQUENCE [LARGE SCALE GENOMIC DNA]</scope>
    <source>
        <strain evidence="11 12">TK</strain>
    </source>
</reference>
<proteinExistence type="predicted"/>
<evidence type="ECO:0000259" key="10">
    <source>
        <dbReference type="PROSITE" id="PS50237"/>
    </source>
</evidence>
<dbReference type="OMA" id="GISKEWF"/>
<evidence type="ECO:0000256" key="4">
    <source>
        <dbReference type="ARBA" id="ARBA00022679"/>
    </source>
</evidence>
<keyword evidence="9" id="KW-1133">Transmembrane helix</keyword>
<dbReference type="EC" id="2.3.2.26" evidence="3"/>
<dbReference type="PROSITE" id="PS50194">
    <property type="entry name" value="FILAMIN_REPEAT"/>
    <property type="match status" value="2"/>
</dbReference>
<dbReference type="FunCoup" id="A0A151Z7R5">
    <property type="interactions" value="107"/>
</dbReference>
<dbReference type="Pfam" id="PF00632">
    <property type="entry name" value="HECT"/>
    <property type="match status" value="1"/>
</dbReference>
<comment type="pathway">
    <text evidence="2">Protein modification; protein ubiquitination.</text>
</comment>
<dbReference type="Gene3D" id="3.30.2160.10">
    <property type="entry name" value="Hect, E3 ligase catalytic domain"/>
    <property type="match status" value="1"/>
</dbReference>
<dbReference type="SMART" id="SM00119">
    <property type="entry name" value="HECTc"/>
    <property type="match status" value="1"/>
</dbReference>
<organism evidence="11 12">
    <name type="scientific">Tieghemostelium lacteum</name>
    <name type="common">Slime mold</name>
    <name type="synonym">Dictyostelium lacteum</name>
    <dbReference type="NCBI Taxonomy" id="361077"/>
    <lineage>
        <taxon>Eukaryota</taxon>
        <taxon>Amoebozoa</taxon>
        <taxon>Evosea</taxon>
        <taxon>Eumycetozoa</taxon>
        <taxon>Dictyostelia</taxon>
        <taxon>Dictyosteliales</taxon>
        <taxon>Raperosteliaceae</taxon>
        <taxon>Tieghemostelium</taxon>
    </lineage>
</organism>
<dbReference type="GO" id="GO:0061630">
    <property type="term" value="F:ubiquitin protein ligase activity"/>
    <property type="evidence" value="ECO:0007669"/>
    <property type="project" value="UniProtKB-EC"/>
</dbReference>
<feature type="domain" description="HECT" evidence="10">
    <location>
        <begin position="721"/>
        <end position="1071"/>
    </location>
</feature>
<dbReference type="EMBL" id="LODT01000037">
    <property type="protein sequence ID" value="KYQ89975.1"/>
    <property type="molecule type" value="Genomic_DNA"/>
</dbReference>
<dbReference type="PANTHER" id="PTHR11254:SF426">
    <property type="entry name" value="UBIQUITIN-PROTEIN LIGASE DOMAIN-CONTAINING PROTEIN"/>
    <property type="match status" value="1"/>
</dbReference>
<dbReference type="InterPro" id="IPR017868">
    <property type="entry name" value="Filamin/ABP280_repeat-like"/>
</dbReference>
<dbReference type="SMART" id="SM00557">
    <property type="entry name" value="IG_FLMN"/>
    <property type="match status" value="1"/>
</dbReference>
<evidence type="ECO:0000256" key="2">
    <source>
        <dbReference type="ARBA" id="ARBA00004906"/>
    </source>
</evidence>
<dbReference type="Gene3D" id="2.60.40.10">
    <property type="entry name" value="Immunoglobulins"/>
    <property type="match status" value="2"/>
</dbReference>
<feature type="compositionally biased region" description="Polar residues" evidence="8">
    <location>
        <begin position="460"/>
        <end position="481"/>
    </location>
</feature>
<sequence length="1071" mass="122144">MNFQLDQITNYLNYSTQWFMEYSFLSLEISILIVILTFIIIYYQKYINITKTDSIYSSGIFNYCDNNNSFRQFSNSSNIISSVVHSNLSLPPSVSPPNLLKNSASSNNKQILKVGSEASGLYSIVNGNGITGNIGEVGDDFNFQVSSYHRDGKKKKSGGDLVKVEIKGCDFQNQEDEVAIKIVDRLNGTHLVSYHVSRSGCYQISVYVNHVLVQGSPFKVTVQPQKYQMTINDHSDNQQHVIQAGEEITCIISPKRFAIHEVLDKIDLQVFFKENNLLKKLNNNEIQIISNSNNNNNNDNENDQVDLNDPFQQNNNLYNNIRNSFNSINQTAIKIKLVKSGEYVIQGTVTSIPILNQSIQVVSGPVSCKYSHLLWNGKELISENKLFILSDQSTGSGAAEEEDNFNNLAKFQIKTKDIFGNVSKSSKISDFKFYLCRSLAPVTSKKSTATPLHQDNSISLDSINRKNTTSTSDFTPSSENLQVEDKSEHEDEEGEEIQPKLLVQDDENSLITFTIPIRQEGFHYIIVKYNGYHITNSPYSLISIHNNNFQTLTNYLSANKATFPCQMERNQKLVDTYLTITPQKLVISEYCYLINFNLYELVVNPTVQIILEEKKNEILIRDNKSQLSLKNCTNNFLLYLTSFYFFGFQTEPSFELKIQWMKTKLKSELSQIGGGSRSGGSGQSVDANGNYMNKIVPLKIQITSRSELVEQSIQILKSIEGKDIIASRLIVKYNEEEGIDIGGISKEWFSKFSEEIGIWKSNGIPLFDQYPHNRFHPSPFSNMIPNYKTIFNTFGKITAKSILDSVLKADRHLSIHFTCAFYKLLLGEQLSIHNVEHIDPDFYRNRIQFILENPMDKVNEILCEPLYFTRTIHNENPEAEIKTKTLSLKPFGNLIKVTDENKLEYLNLLVKNIYYQSVKIQMDEFREGFFQVIPPHLISIFHWSELEVLISGRELINLDDLRMNSIFTGLYNQEAVETFWKILMEFSDQEKKSLLKFVTGSSSVPLGGFYQLCPHFTINITPTPLNNNNRLPISHTCFNRLDISKNCLDYKTLKSNLLLSITEGSEGFSLI</sequence>
<keyword evidence="5 7" id="KW-0833">Ubl conjugation pathway</keyword>
<keyword evidence="9" id="KW-0812">Transmembrane</keyword>
<dbReference type="InterPro" id="IPR014756">
    <property type="entry name" value="Ig_E-set"/>
</dbReference>
<dbReference type="InterPro" id="IPR000569">
    <property type="entry name" value="HECT_dom"/>
</dbReference>
<dbReference type="Pfam" id="PF00630">
    <property type="entry name" value="Filamin"/>
    <property type="match status" value="1"/>
</dbReference>
<dbReference type="PANTHER" id="PTHR11254">
    <property type="entry name" value="HECT DOMAIN UBIQUITIN-PROTEIN LIGASE"/>
    <property type="match status" value="1"/>
</dbReference>
<dbReference type="STRING" id="361077.A0A151Z7R5"/>
<dbReference type="InterPro" id="IPR050409">
    <property type="entry name" value="E3_ubiq-protein_ligase"/>
</dbReference>
<accession>A0A151Z7R5</accession>
<dbReference type="InterPro" id="IPR001298">
    <property type="entry name" value="Filamin/ABP280_rpt"/>
</dbReference>
<dbReference type="GO" id="GO:0000209">
    <property type="term" value="P:protein polyubiquitination"/>
    <property type="evidence" value="ECO:0007669"/>
    <property type="project" value="TreeGrafter"/>
</dbReference>
<dbReference type="SUPFAM" id="SSF56204">
    <property type="entry name" value="Hect, E3 ligase catalytic domain"/>
    <property type="match status" value="1"/>
</dbReference>
<feature type="region of interest" description="Disordered" evidence="8">
    <location>
        <begin position="460"/>
        <end position="499"/>
    </location>
</feature>